<gene>
    <name evidence="1" type="ORF">TCNE_LOCUS56</name>
</gene>
<keyword evidence="2" id="KW-1185">Reference proteome</keyword>
<proteinExistence type="predicted"/>
<evidence type="ECO:0000313" key="1">
    <source>
        <dbReference type="EMBL" id="VDM23513.1"/>
    </source>
</evidence>
<dbReference type="EMBL" id="UYWY01000019">
    <property type="protein sequence ID" value="VDM23513.1"/>
    <property type="molecule type" value="Genomic_DNA"/>
</dbReference>
<evidence type="ECO:0000313" key="3">
    <source>
        <dbReference type="WBParaSite" id="TCNE_0000005501-mRNA-1"/>
    </source>
</evidence>
<dbReference type="Proteomes" id="UP000050794">
    <property type="component" value="Unassembled WGS sequence"/>
</dbReference>
<accession>A0A183TUY6</accession>
<protein>
    <submittedName>
        <fullName evidence="1 3">Uncharacterized protein</fullName>
    </submittedName>
</protein>
<dbReference type="AlphaFoldDB" id="A0A183TUY6"/>
<organism evidence="2 3">
    <name type="scientific">Toxocara canis</name>
    <name type="common">Canine roundworm</name>
    <dbReference type="NCBI Taxonomy" id="6265"/>
    <lineage>
        <taxon>Eukaryota</taxon>
        <taxon>Metazoa</taxon>
        <taxon>Ecdysozoa</taxon>
        <taxon>Nematoda</taxon>
        <taxon>Chromadorea</taxon>
        <taxon>Rhabditida</taxon>
        <taxon>Spirurina</taxon>
        <taxon>Ascaridomorpha</taxon>
        <taxon>Ascaridoidea</taxon>
        <taxon>Toxocaridae</taxon>
        <taxon>Toxocara</taxon>
    </lineage>
</organism>
<evidence type="ECO:0000313" key="2">
    <source>
        <dbReference type="Proteomes" id="UP000050794"/>
    </source>
</evidence>
<sequence>MLGGNGQPKRIKANSCFRVQRLLGDFAELLEYNSILCKESVLDGSRFTVVDDDEPNFKSNKAMPSMMERMEDKA</sequence>
<name>A0A183TUY6_TOXCA</name>
<dbReference type="WBParaSite" id="TCNE_0000005501-mRNA-1">
    <property type="protein sequence ID" value="TCNE_0000005501-mRNA-1"/>
    <property type="gene ID" value="TCNE_0000005501"/>
</dbReference>
<reference evidence="1 2" key="2">
    <citation type="submission" date="2018-11" db="EMBL/GenBank/DDBJ databases">
        <authorList>
            <consortium name="Pathogen Informatics"/>
        </authorList>
    </citation>
    <scope>NUCLEOTIDE SEQUENCE [LARGE SCALE GENOMIC DNA]</scope>
</reference>
<reference evidence="3" key="1">
    <citation type="submission" date="2016-06" db="UniProtKB">
        <authorList>
            <consortium name="WormBaseParasite"/>
        </authorList>
    </citation>
    <scope>IDENTIFICATION</scope>
</reference>